<feature type="region of interest" description="Disordered" evidence="1">
    <location>
        <begin position="187"/>
        <end position="219"/>
    </location>
</feature>
<evidence type="ECO:0000256" key="1">
    <source>
        <dbReference type="SAM" id="MobiDB-lite"/>
    </source>
</evidence>
<gene>
    <name evidence="2" type="ORF">UFOVP1544_33</name>
</gene>
<name>A0A6J7XCJ7_9CAUD</name>
<dbReference type="EMBL" id="LR798396">
    <property type="protein sequence ID" value="CAB5228810.1"/>
    <property type="molecule type" value="Genomic_DNA"/>
</dbReference>
<evidence type="ECO:0000313" key="2">
    <source>
        <dbReference type="EMBL" id="CAB5228810.1"/>
    </source>
</evidence>
<feature type="compositionally biased region" description="Low complexity" evidence="1">
    <location>
        <begin position="11"/>
        <end position="24"/>
    </location>
</feature>
<feature type="region of interest" description="Disordered" evidence="1">
    <location>
        <begin position="1"/>
        <end position="24"/>
    </location>
</feature>
<protein>
    <recommendedName>
        <fullName evidence="3">Scaffolding protein</fullName>
    </recommendedName>
</protein>
<organism evidence="2">
    <name type="scientific">uncultured Caudovirales phage</name>
    <dbReference type="NCBI Taxonomy" id="2100421"/>
    <lineage>
        <taxon>Viruses</taxon>
        <taxon>Duplodnaviria</taxon>
        <taxon>Heunggongvirae</taxon>
        <taxon>Uroviricota</taxon>
        <taxon>Caudoviricetes</taxon>
        <taxon>Peduoviridae</taxon>
        <taxon>Maltschvirus</taxon>
        <taxon>Maltschvirus maltsch</taxon>
    </lineage>
</organism>
<accession>A0A6J7XCJ7</accession>
<proteinExistence type="predicted"/>
<reference evidence="2" key="1">
    <citation type="submission" date="2020-05" db="EMBL/GenBank/DDBJ databases">
        <authorList>
            <person name="Chiriac C."/>
            <person name="Salcher M."/>
            <person name="Ghai R."/>
            <person name="Kavagutti S V."/>
        </authorList>
    </citation>
    <scope>NUCLEOTIDE SEQUENCE</scope>
</reference>
<evidence type="ECO:0008006" key="3">
    <source>
        <dbReference type="Google" id="ProtNLM"/>
    </source>
</evidence>
<sequence length="245" mass="27289">MSDVEQVAELAPAPELETTAVTPEPVVETPEVAAKTFSQEELDAAIGKRLAREQRKWERERQPAPAVAVDLPPQDQFESVDAYAEAKAYKLIEQRELQKQQAEILDSYHEREETARSKYSDFEQVAYNPSLKITTVMAQTIQSSDIGPDLVYHLGSNPKEADRISRLAPILQAKEIGRLEARLAENPVQKRTSGAPEPISPVTARGVGSGSFDTTDPRSIKTMSTSQWIEADRARQMKALQARKF</sequence>